<proteinExistence type="predicted"/>
<gene>
    <name evidence="2" type="ORF">KCG49_01050</name>
</gene>
<evidence type="ECO:0000256" key="1">
    <source>
        <dbReference type="SAM" id="Phobius"/>
    </source>
</evidence>
<dbReference type="EMBL" id="JAGSPD010000001">
    <property type="protein sequence ID" value="MBV7267772.1"/>
    <property type="molecule type" value="Genomic_DNA"/>
</dbReference>
<feature type="transmembrane region" description="Helical" evidence="1">
    <location>
        <begin position="9"/>
        <end position="29"/>
    </location>
</feature>
<dbReference type="RefSeq" id="WP_218544320.1">
    <property type="nucleotide sequence ID" value="NZ_JAGSPD010000001.1"/>
</dbReference>
<comment type="caution">
    <text evidence="2">The sequence shown here is derived from an EMBL/GenBank/DDBJ whole genome shotgun (WGS) entry which is preliminary data.</text>
</comment>
<dbReference type="AlphaFoldDB" id="A0A9X1JQN5"/>
<keyword evidence="1" id="KW-1133">Transmembrane helix</keyword>
<reference evidence="2" key="1">
    <citation type="submission" date="2021-04" db="EMBL/GenBank/DDBJ databases">
        <authorList>
            <person name="Pira H."/>
            <person name="Risdian C."/>
            <person name="Wink J."/>
        </authorList>
    </citation>
    <scope>NUCLEOTIDE SEQUENCE</scope>
    <source>
        <strain evidence="2">WHY3</strain>
    </source>
</reference>
<protein>
    <submittedName>
        <fullName evidence="2">Uncharacterized protein</fullName>
    </submittedName>
</protein>
<dbReference type="Proteomes" id="UP001138894">
    <property type="component" value="Unassembled WGS sequence"/>
</dbReference>
<keyword evidence="1" id="KW-0812">Transmembrane</keyword>
<accession>A0A9X1JQN5</accession>
<evidence type="ECO:0000313" key="2">
    <source>
        <dbReference type="EMBL" id="MBV7267772.1"/>
    </source>
</evidence>
<organism evidence="2 3">
    <name type="scientific">Winogradskyella luteola</name>
    <dbReference type="NCBI Taxonomy" id="2828330"/>
    <lineage>
        <taxon>Bacteria</taxon>
        <taxon>Pseudomonadati</taxon>
        <taxon>Bacteroidota</taxon>
        <taxon>Flavobacteriia</taxon>
        <taxon>Flavobacteriales</taxon>
        <taxon>Flavobacteriaceae</taxon>
        <taxon>Winogradskyella</taxon>
    </lineage>
</organism>
<evidence type="ECO:0000313" key="3">
    <source>
        <dbReference type="Proteomes" id="UP001138894"/>
    </source>
</evidence>
<keyword evidence="3" id="KW-1185">Reference proteome</keyword>
<name>A0A9X1JQN5_9FLAO</name>
<keyword evidence="1" id="KW-0472">Membrane</keyword>
<sequence length="187" mass="21487">MTKNSSKKVIFEFFSITFAVILGFLVNQWNENRKNTNLAEQSLERIIIEVKENQEKIAQKLTDHNETLALIRAIKKSVENNTAPTDDSVSFSFEFTNSSAWETAKLTEAISYMPLEKVSELSMVYDLQSYYERFFKDYTLGQALNPNKNEDLEQVDILNQLEKTVQNAIGIEENLNNAYLNLLDNIG</sequence>